<comment type="caution">
    <text evidence="13">The sequence shown here is derived from an EMBL/GenBank/DDBJ whole genome shotgun (WGS) entry which is preliminary data.</text>
</comment>
<name>A0AAW8R087_9ALTE</name>
<dbReference type="InterPro" id="IPR050571">
    <property type="entry name" value="Class-IV_PLP-Dep_Aminotrnsfr"/>
</dbReference>
<dbReference type="Proteomes" id="UP001249020">
    <property type="component" value="Unassembled WGS sequence"/>
</dbReference>
<dbReference type="InterPro" id="IPR043132">
    <property type="entry name" value="BCAT-like_C"/>
</dbReference>
<comment type="similarity">
    <text evidence="2 11">Belongs to the class-IV pyridoxal-phosphate-dependent aminotransferase family.</text>
</comment>
<dbReference type="AlphaFoldDB" id="A0AAW8R087"/>
<keyword evidence="3 12" id="KW-0663">Pyridoxal phosphate</keyword>
<evidence type="ECO:0000313" key="14">
    <source>
        <dbReference type="Proteomes" id="UP001249020"/>
    </source>
</evidence>
<evidence type="ECO:0000313" key="13">
    <source>
        <dbReference type="EMBL" id="MDT0581633.1"/>
    </source>
</evidence>
<dbReference type="GO" id="GO:0005829">
    <property type="term" value="C:cytosol"/>
    <property type="evidence" value="ECO:0007669"/>
    <property type="project" value="TreeGrafter"/>
</dbReference>
<keyword evidence="14" id="KW-1185">Reference proteome</keyword>
<dbReference type="PANTHER" id="PTHR42743">
    <property type="entry name" value="AMINO-ACID AMINOTRANSFERASE"/>
    <property type="match status" value="1"/>
</dbReference>
<evidence type="ECO:0000256" key="12">
    <source>
        <dbReference type="RuleBase" id="RU004516"/>
    </source>
</evidence>
<evidence type="ECO:0000256" key="7">
    <source>
        <dbReference type="ARBA" id="ARBA00049529"/>
    </source>
</evidence>
<dbReference type="InterPro" id="IPR036038">
    <property type="entry name" value="Aminotransferase-like"/>
</dbReference>
<dbReference type="GO" id="GO:0008483">
    <property type="term" value="F:transaminase activity"/>
    <property type="evidence" value="ECO:0007669"/>
    <property type="project" value="UniProtKB-KW"/>
</dbReference>
<comment type="function">
    <text evidence="8">Involved in the biosynthesis of p-aminobenzoate (PABA), a precursor of tetrahydrofolate. Converts 4-amino-4-deoxychorismate into 4-aminobenzoate (PABA) and pyruvate.</text>
</comment>
<reference evidence="13 14" key="1">
    <citation type="submission" date="2023-09" db="EMBL/GenBank/DDBJ databases">
        <authorList>
            <person name="Rey-Velasco X."/>
        </authorList>
    </citation>
    <scope>NUCLEOTIDE SEQUENCE [LARGE SCALE GENOMIC DNA]</scope>
    <source>
        <strain evidence="13 14">W409</strain>
    </source>
</reference>
<comment type="cofactor">
    <cofactor evidence="1 12">
        <name>pyridoxal 5'-phosphate</name>
        <dbReference type="ChEBI" id="CHEBI:597326"/>
    </cofactor>
</comment>
<proteinExistence type="inferred from homology"/>
<keyword evidence="13" id="KW-0808">Transferase</keyword>
<comment type="pathway">
    <text evidence="5">Cofactor biosynthesis; tetrahydrofolate biosynthesis; 4-aminobenzoate from chorismate: step 2/2.</text>
</comment>
<comment type="catalytic activity">
    <reaction evidence="7">
        <text>4-amino-4-deoxychorismate = 4-aminobenzoate + pyruvate + H(+)</text>
        <dbReference type="Rhea" id="RHEA:16201"/>
        <dbReference type="ChEBI" id="CHEBI:15361"/>
        <dbReference type="ChEBI" id="CHEBI:15378"/>
        <dbReference type="ChEBI" id="CHEBI:17836"/>
        <dbReference type="ChEBI" id="CHEBI:58406"/>
        <dbReference type="EC" id="4.1.3.38"/>
    </reaction>
</comment>
<dbReference type="InterPro" id="IPR018300">
    <property type="entry name" value="Aminotrans_IV_CS"/>
</dbReference>
<evidence type="ECO:0000256" key="3">
    <source>
        <dbReference type="ARBA" id="ARBA00022898"/>
    </source>
</evidence>
<gene>
    <name evidence="13" type="ORF">RM544_03710</name>
</gene>
<evidence type="ECO:0000256" key="9">
    <source>
        <dbReference type="ARBA" id="ARBA00069174"/>
    </source>
</evidence>
<protein>
    <recommendedName>
        <fullName evidence="9">Aminodeoxychorismate lyase</fullName>
        <ecNumber evidence="6">4.1.3.38</ecNumber>
    </recommendedName>
    <alternativeName>
        <fullName evidence="10">4-amino-4-deoxychorismate lyase</fullName>
    </alternativeName>
</protein>
<evidence type="ECO:0000256" key="6">
    <source>
        <dbReference type="ARBA" id="ARBA00035676"/>
    </source>
</evidence>
<evidence type="ECO:0000256" key="1">
    <source>
        <dbReference type="ARBA" id="ARBA00001933"/>
    </source>
</evidence>
<evidence type="ECO:0000256" key="11">
    <source>
        <dbReference type="RuleBase" id="RU004106"/>
    </source>
</evidence>
<dbReference type="EC" id="4.1.3.38" evidence="6"/>
<dbReference type="PANTHER" id="PTHR42743:SF10">
    <property type="entry name" value="D-ALANINE AMINOTRANSFERASE"/>
    <property type="match status" value="1"/>
</dbReference>
<evidence type="ECO:0000256" key="10">
    <source>
        <dbReference type="ARBA" id="ARBA00080135"/>
    </source>
</evidence>
<keyword evidence="4" id="KW-0289">Folate biosynthesis</keyword>
<evidence type="ECO:0000256" key="4">
    <source>
        <dbReference type="ARBA" id="ARBA00022909"/>
    </source>
</evidence>
<dbReference type="Pfam" id="PF01063">
    <property type="entry name" value="Aminotran_4"/>
    <property type="match status" value="1"/>
</dbReference>
<dbReference type="GO" id="GO:0008652">
    <property type="term" value="P:amino acid biosynthetic process"/>
    <property type="evidence" value="ECO:0007669"/>
    <property type="project" value="UniProtKB-ARBA"/>
</dbReference>
<evidence type="ECO:0000256" key="8">
    <source>
        <dbReference type="ARBA" id="ARBA00054027"/>
    </source>
</evidence>
<dbReference type="InterPro" id="IPR001544">
    <property type="entry name" value="Aminotrans_IV"/>
</dbReference>
<dbReference type="Gene3D" id="3.20.10.10">
    <property type="entry name" value="D-amino Acid Aminotransferase, subunit A, domain 2"/>
    <property type="match status" value="1"/>
</dbReference>
<dbReference type="GO" id="GO:0008696">
    <property type="term" value="F:4-amino-4-deoxychorismate lyase activity"/>
    <property type="evidence" value="ECO:0007669"/>
    <property type="project" value="UniProtKB-EC"/>
</dbReference>
<dbReference type="InterPro" id="IPR043131">
    <property type="entry name" value="BCAT-like_N"/>
</dbReference>
<sequence>MHKVFLNGDFVDADKASISPMDRGFLFGDGIYEVIPTYSTKPVGLGLHLARMNEGLKAVGIEYQADEAQWRKVIGDLVKQTDSDSQAVYIHISRGADKKRFHAYPKGIQPTVFAYAFDIAPSQDLQSKHTKTYHVTLAEDLRWQRCHIKSTSLLGNVMHFQQGQEAGKDEVILYNQQNEVTEAAACNVFIVKDGRIATPPLDNHLLPGITRRIAIDAIHKYTSLPVDERVVSLDELNEADEVWITSSSKELGPVLSIDDKKVGNGEPGKIWREAQEAYNKHKFNC</sequence>
<dbReference type="SUPFAM" id="SSF56752">
    <property type="entry name" value="D-aminoacid aminotransferase-like PLP-dependent enzymes"/>
    <property type="match status" value="1"/>
</dbReference>
<dbReference type="GO" id="GO:0046656">
    <property type="term" value="P:folic acid biosynthetic process"/>
    <property type="evidence" value="ECO:0007669"/>
    <property type="project" value="UniProtKB-KW"/>
</dbReference>
<dbReference type="PROSITE" id="PS00770">
    <property type="entry name" value="AA_TRANSFER_CLASS_4"/>
    <property type="match status" value="1"/>
</dbReference>
<dbReference type="RefSeq" id="WP_311360412.1">
    <property type="nucleotide sequence ID" value="NZ_JAVRIE010000001.1"/>
</dbReference>
<evidence type="ECO:0000256" key="2">
    <source>
        <dbReference type="ARBA" id="ARBA00009320"/>
    </source>
</evidence>
<dbReference type="FunFam" id="3.20.10.10:FF:000002">
    <property type="entry name" value="D-alanine aminotransferase"/>
    <property type="match status" value="1"/>
</dbReference>
<organism evidence="13 14">
    <name type="scientific">Brumicola blandensis</name>
    <dbReference type="NCBI Taxonomy" id="3075611"/>
    <lineage>
        <taxon>Bacteria</taxon>
        <taxon>Pseudomonadati</taxon>
        <taxon>Pseudomonadota</taxon>
        <taxon>Gammaproteobacteria</taxon>
        <taxon>Alteromonadales</taxon>
        <taxon>Alteromonadaceae</taxon>
        <taxon>Brumicola</taxon>
    </lineage>
</organism>
<keyword evidence="13" id="KW-0032">Aminotransferase</keyword>
<accession>A0AAW8R087</accession>
<dbReference type="Gene3D" id="3.30.470.10">
    <property type="match status" value="1"/>
</dbReference>
<evidence type="ECO:0000256" key="5">
    <source>
        <dbReference type="ARBA" id="ARBA00035633"/>
    </source>
</evidence>
<dbReference type="EMBL" id="JAVRIE010000001">
    <property type="protein sequence ID" value="MDT0581633.1"/>
    <property type="molecule type" value="Genomic_DNA"/>
</dbReference>